<feature type="transmembrane region" description="Helical" evidence="1">
    <location>
        <begin position="32"/>
        <end position="49"/>
    </location>
</feature>
<dbReference type="AlphaFoldDB" id="A0A484QHX5"/>
<protein>
    <recommendedName>
        <fullName evidence="4">Holin</fullName>
    </recommendedName>
</protein>
<keyword evidence="1" id="KW-0812">Transmembrane</keyword>
<proteinExistence type="predicted"/>
<organism evidence="3">
    <name type="scientific">plant metagenome</name>
    <dbReference type="NCBI Taxonomy" id="1297885"/>
    <lineage>
        <taxon>unclassified sequences</taxon>
        <taxon>metagenomes</taxon>
        <taxon>organismal metagenomes</taxon>
    </lineage>
</organism>
<dbReference type="EMBL" id="CAADHZ010000027">
    <property type="protein sequence ID" value="VFR36761.1"/>
    <property type="molecule type" value="Genomic_DNA"/>
</dbReference>
<evidence type="ECO:0000313" key="3">
    <source>
        <dbReference type="EMBL" id="VFR36761.1"/>
    </source>
</evidence>
<reference evidence="3" key="1">
    <citation type="submission" date="2019-03" db="EMBL/GenBank/DDBJ databases">
        <authorList>
            <person name="Danneels B."/>
        </authorList>
    </citation>
    <scope>NUCLEOTIDE SEQUENCE</scope>
</reference>
<accession>A0A484QHX5</accession>
<keyword evidence="1" id="KW-0472">Membrane</keyword>
<evidence type="ECO:0000313" key="2">
    <source>
        <dbReference type="EMBL" id="VFR20188.1"/>
    </source>
</evidence>
<dbReference type="EMBL" id="CAADIB010000003">
    <property type="protein sequence ID" value="VFR20188.1"/>
    <property type="molecule type" value="Genomic_DNA"/>
</dbReference>
<sequence>MQTEIASEATKATPPAAVAAVEALSHAGLGPVGWATIVYIALQAAYLLWKWRRDYLRDRNAGEAG</sequence>
<keyword evidence="1" id="KW-1133">Transmembrane helix</keyword>
<evidence type="ECO:0008006" key="4">
    <source>
        <dbReference type="Google" id="ProtNLM"/>
    </source>
</evidence>
<gene>
    <name evidence="3" type="ORF">ANDO1_1692</name>
    <name evidence="2" type="ORF">ANDO2_1599</name>
</gene>
<evidence type="ECO:0000256" key="1">
    <source>
        <dbReference type="SAM" id="Phobius"/>
    </source>
</evidence>
<name>A0A484QHX5_9ZZZZ</name>